<dbReference type="OrthoDB" id="1119084at2"/>
<keyword evidence="4" id="KW-1185">Reference proteome</keyword>
<feature type="signal peptide" evidence="1">
    <location>
        <begin position="1"/>
        <end position="19"/>
    </location>
</feature>
<dbReference type="EMBL" id="PYLS01000004">
    <property type="protein sequence ID" value="PST84179.1"/>
    <property type="molecule type" value="Genomic_DNA"/>
</dbReference>
<dbReference type="GO" id="GO:0004812">
    <property type="term" value="F:aminoacyl-tRNA ligase activity"/>
    <property type="evidence" value="ECO:0007669"/>
    <property type="project" value="UniProtKB-KW"/>
</dbReference>
<organism evidence="3 4">
    <name type="scientific">Pedobacter yulinensis</name>
    <dbReference type="NCBI Taxonomy" id="2126353"/>
    <lineage>
        <taxon>Bacteria</taxon>
        <taxon>Pseudomonadati</taxon>
        <taxon>Bacteroidota</taxon>
        <taxon>Sphingobacteriia</taxon>
        <taxon>Sphingobacteriales</taxon>
        <taxon>Sphingobacteriaceae</taxon>
        <taxon>Pedobacter</taxon>
    </lineage>
</organism>
<proteinExistence type="predicted"/>
<gene>
    <name evidence="3" type="ORF">C7T94_05490</name>
</gene>
<evidence type="ECO:0000256" key="1">
    <source>
        <dbReference type="SAM" id="SignalP"/>
    </source>
</evidence>
<dbReference type="InterPro" id="IPR032710">
    <property type="entry name" value="NTF2-like_dom_sf"/>
</dbReference>
<dbReference type="Pfam" id="PF14534">
    <property type="entry name" value="DUF4440"/>
    <property type="match status" value="2"/>
</dbReference>
<accession>A0A2T3HP19</accession>
<reference evidence="3 4" key="1">
    <citation type="submission" date="2018-03" db="EMBL/GenBank/DDBJ databases">
        <authorList>
            <person name="Keele B.F."/>
        </authorList>
    </citation>
    <scope>NUCLEOTIDE SEQUENCE [LARGE SCALE GENOMIC DNA]</scope>
    <source>
        <strain evidence="3 4">YL28-9</strain>
    </source>
</reference>
<dbReference type="SUPFAM" id="SSF54427">
    <property type="entry name" value="NTF2-like"/>
    <property type="match status" value="2"/>
</dbReference>
<evidence type="ECO:0000313" key="3">
    <source>
        <dbReference type="EMBL" id="PST84179.1"/>
    </source>
</evidence>
<evidence type="ECO:0000313" key="4">
    <source>
        <dbReference type="Proteomes" id="UP000240912"/>
    </source>
</evidence>
<feature type="chain" id="PRO_5015548487" evidence="1">
    <location>
        <begin position="20"/>
        <end position="284"/>
    </location>
</feature>
<evidence type="ECO:0000259" key="2">
    <source>
        <dbReference type="Pfam" id="PF14534"/>
    </source>
</evidence>
<protein>
    <submittedName>
        <fullName evidence="3">Cysteinyl-tRNA synthetase</fullName>
    </submittedName>
</protein>
<name>A0A2T3HP19_9SPHI</name>
<dbReference type="InterPro" id="IPR027843">
    <property type="entry name" value="DUF4440"/>
</dbReference>
<sequence length="284" mass="31063">MRSILSTCLALAISAGAFAQRADGTTRSLVKAENEYAAAAAKNGLKAATDEYASATGLVFRPNPVNARTYNSGAADIQGMTWEPVFARVSRSGDWGVTTGEYSIGTSDKKYGSYLSVWKAENDRWKVALDIGTEHNKPLAKPAARFVEPKDHYKPKFANAKEIKAGKDIILTTEKTLNTMLKTYGVAAFAGFSNADARLLFPGNEPIVGKEKILQFMNGMVSKINLKTTEADKAAGGDLAYTYGLATVDYKTDLREAFNYVFVWERQSDHTWNIIAQVFVSAER</sequence>
<dbReference type="Proteomes" id="UP000240912">
    <property type="component" value="Unassembled WGS sequence"/>
</dbReference>
<keyword evidence="1" id="KW-0732">Signal</keyword>
<keyword evidence="3" id="KW-0436">Ligase</keyword>
<comment type="caution">
    <text evidence="3">The sequence shown here is derived from an EMBL/GenBank/DDBJ whole genome shotgun (WGS) entry which is preliminary data.</text>
</comment>
<keyword evidence="3" id="KW-0030">Aminoacyl-tRNA synthetase</keyword>
<dbReference type="RefSeq" id="WP_107214278.1">
    <property type="nucleotide sequence ID" value="NZ_KZ686268.1"/>
</dbReference>
<dbReference type="AlphaFoldDB" id="A0A2T3HP19"/>
<feature type="domain" description="DUF4440" evidence="2">
    <location>
        <begin position="30"/>
        <end position="127"/>
    </location>
</feature>
<feature type="domain" description="DUF4440" evidence="2">
    <location>
        <begin position="170"/>
        <end position="274"/>
    </location>
</feature>
<dbReference type="Gene3D" id="3.10.450.50">
    <property type="match status" value="2"/>
</dbReference>